<protein>
    <submittedName>
        <fullName evidence="2">Uncharacterized protein</fullName>
    </submittedName>
</protein>
<comment type="caution">
    <text evidence="2">The sequence shown here is derived from an EMBL/GenBank/DDBJ whole genome shotgun (WGS) entry which is preliminary data.</text>
</comment>
<feature type="region of interest" description="Disordered" evidence="1">
    <location>
        <begin position="1"/>
        <end position="33"/>
    </location>
</feature>
<gene>
    <name evidence="2" type="ORF">NDU88_001839</name>
</gene>
<keyword evidence="3" id="KW-1185">Reference proteome</keyword>
<name>A0AAV7T1N7_PLEWA</name>
<dbReference type="EMBL" id="JANPWB010000007">
    <property type="protein sequence ID" value="KAJ1169958.1"/>
    <property type="molecule type" value="Genomic_DNA"/>
</dbReference>
<accession>A0AAV7T1N7</accession>
<organism evidence="2 3">
    <name type="scientific">Pleurodeles waltl</name>
    <name type="common">Iberian ribbed newt</name>
    <dbReference type="NCBI Taxonomy" id="8319"/>
    <lineage>
        <taxon>Eukaryota</taxon>
        <taxon>Metazoa</taxon>
        <taxon>Chordata</taxon>
        <taxon>Craniata</taxon>
        <taxon>Vertebrata</taxon>
        <taxon>Euteleostomi</taxon>
        <taxon>Amphibia</taxon>
        <taxon>Batrachia</taxon>
        <taxon>Caudata</taxon>
        <taxon>Salamandroidea</taxon>
        <taxon>Salamandridae</taxon>
        <taxon>Pleurodelinae</taxon>
        <taxon>Pleurodeles</taxon>
    </lineage>
</organism>
<evidence type="ECO:0000313" key="2">
    <source>
        <dbReference type="EMBL" id="KAJ1169958.1"/>
    </source>
</evidence>
<reference evidence="2" key="1">
    <citation type="journal article" date="2022" name="bioRxiv">
        <title>Sequencing and chromosome-scale assembly of the giantPleurodeles waltlgenome.</title>
        <authorList>
            <person name="Brown T."/>
            <person name="Elewa A."/>
            <person name="Iarovenko S."/>
            <person name="Subramanian E."/>
            <person name="Araus A.J."/>
            <person name="Petzold A."/>
            <person name="Susuki M."/>
            <person name="Suzuki K.-i.T."/>
            <person name="Hayashi T."/>
            <person name="Toyoda A."/>
            <person name="Oliveira C."/>
            <person name="Osipova E."/>
            <person name="Leigh N.D."/>
            <person name="Simon A."/>
            <person name="Yun M.H."/>
        </authorList>
    </citation>
    <scope>NUCLEOTIDE SEQUENCE</scope>
    <source>
        <strain evidence="2">20211129_DDA</strain>
        <tissue evidence="2">Liver</tissue>
    </source>
</reference>
<sequence>MTNGVPAHPDRRRKKETQKAYRSGSAAPCKEAAVRPLDHTRRALIASARGVIDGDPGTTRWPDLGR</sequence>
<evidence type="ECO:0000313" key="3">
    <source>
        <dbReference type="Proteomes" id="UP001066276"/>
    </source>
</evidence>
<evidence type="ECO:0000256" key="1">
    <source>
        <dbReference type="SAM" id="MobiDB-lite"/>
    </source>
</evidence>
<proteinExistence type="predicted"/>
<dbReference type="Proteomes" id="UP001066276">
    <property type="component" value="Chromosome 4_1"/>
</dbReference>
<dbReference type="AlphaFoldDB" id="A0AAV7T1N7"/>